<keyword evidence="4 8" id="KW-0521">NADP</keyword>
<accession>A0A1M6QZN1</accession>
<feature type="binding site" evidence="8">
    <location>
        <position position="234"/>
    </location>
    <ligand>
        <name>NADP(+)</name>
        <dbReference type="ChEBI" id="CHEBI:58349"/>
    </ligand>
</feature>
<dbReference type="GO" id="GO:0019632">
    <property type="term" value="P:shikimate metabolic process"/>
    <property type="evidence" value="ECO:0007669"/>
    <property type="project" value="InterPro"/>
</dbReference>
<comment type="subunit">
    <text evidence="8">Homodimer.</text>
</comment>
<dbReference type="Pfam" id="PF08501">
    <property type="entry name" value="Shikimate_dh_N"/>
    <property type="match status" value="1"/>
</dbReference>
<feature type="domain" description="Quinate/shikimate 5-dehydrogenase/glutamyl-tRNA reductase" evidence="9">
    <location>
        <begin position="123"/>
        <end position="189"/>
    </location>
</feature>
<name>A0A1M6QZN1_9AQUI</name>
<comment type="catalytic activity">
    <reaction evidence="7 8">
        <text>shikimate + NADP(+) = 3-dehydroshikimate + NADPH + H(+)</text>
        <dbReference type="Rhea" id="RHEA:17737"/>
        <dbReference type="ChEBI" id="CHEBI:15378"/>
        <dbReference type="ChEBI" id="CHEBI:16630"/>
        <dbReference type="ChEBI" id="CHEBI:36208"/>
        <dbReference type="ChEBI" id="CHEBI:57783"/>
        <dbReference type="ChEBI" id="CHEBI:58349"/>
        <dbReference type="EC" id="1.1.1.25"/>
    </reaction>
</comment>
<dbReference type="Pfam" id="PF18317">
    <property type="entry name" value="SDH_C"/>
    <property type="match status" value="1"/>
</dbReference>
<evidence type="ECO:0000256" key="4">
    <source>
        <dbReference type="ARBA" id="ARBA00022857"/>
    </source>
</evidence>
<organism evidence="12 13">
    <name type="scientific">Thermocrinis minervae</name>
    <dbReference type="NCBI Taxonomy" id="381751"/>
    <lineage>
        <taxon>Bacteria</taxon>
        <taxon>Pseudomonadati</taxon>
        <taxon>Aquificota</taxon>
        <taxon>Aquificia</taxon>
        <taxon>Aquificales</taxon>
        <taxon>Aquificaceae</taxon>
        <taxon>Thermocrinis</taxon>
    </lineage>
</organism>
<sequence>MVKLSGKTKVYGVIGYPIEHSLSPVFQNIFFSRLGIDAVYVPFSVPPEDLQTAIEGLKALGVKGVNVTIPHKERVLQFVDFVDEHVEKIGSSNTLKFVDGKVYAYNTDWIGFLKAVQGLIEPGKRVLLLGAGGAARAVLYALLQRKDRVFIFNRSKEKAYKLAETFGAEVIDRPEDVLKDVDLIVNATSVGLVDKSWLFDYTLIEDRHVVYDIVYGQTELIRRAKSKGAKCEDGLSMLVHQGAESFKIWTGMEVPQDLVDECIKTLRESWVSS</sequence>
<keyword evidence="6 8" id="KW-0057">Aromatic amino acid biosynthesis</keyword>
<dbReference type="InterPro" id="IPR022893">
    <property type="entry name" value="Shikimate_DH_fam"/>
</dbReference>
<evidence type="ECO:0000256" key="5">
    <source>
        <dbReference type="ARBA" id="ARBA00023002"/>
    </source>
</evidence>
<dbReference type="InterPro" id="IPR011342">
    <property type="entry name" value="Shikimate_DH"/>
</dbReference>
<comment type="similarity">
    <text evidence="8">Belongs to the shikimate dehydrogenase family.</text>
</comment>
<dbReference type="STRING" id="381751.SAMN05444391_0456"/>
<comment type="function">
    <text evidence="8">Involved in the biosynthesis of the chorismate, which leads to the biosynthesis of aromatic amino acids. Catalyzes the reversible NADPH linked reduction of 3-dehydroshikimate (DHSA) to yield shikimate (SA).</text>
</comment>
<evidence type="ECO:0000256" key="3">
    <source>
        <dbReference type="ARBA" id="ARBA00022605"/>
    </source>
</evidence>
<dbReference type="InterPro" id="IPR046346">
    <property type="entry name" value="Aminoacid_DH-like_N_sf"/>
</dbReference>
<feature type="domain" description="SDH C-terminal" evidence="11">
    <location>
        <begin position="234"/>
        <end position="259"/>
    </location>
</feature>
<dbReference type="PANTHER" id="PTHR21089:SF1">
    <property type="entry name" value="BIFUNCTIONAL 3-DEHYDROQUINATE DEHYDRATASE_SHIKIMATE DEHYDROGENASE, CHLOROPLASTIC"/>
    <property type="match status" value="1"/>
</dbReference>
<keyword evidence="3 8" id="KW-0028">Amino-acid biosynthesis</keyword>
<dbReference type="GO" id="GO:0050661">
    <property type="term" value="F:NADP binding"/>
    <property type="evidence" value="ECO:0007669"/>
    <property type="project" value="InterPro"/>
</dbReference>
<evidence type="ECO:0000256" key="1">
    <source>
        <dbReference type="ARBA" id="ARBA00004871"/>
    </source>
</evidence>
<reference evidence="12 13" key="1">
    <citation type="submission" date="2016-11" db="EMBL/GenBank/DDBJ databases">
        <authorList>
            <person name="Jaros S."/>
            <person name="Januszkiewicz K."/>
            <person name="Wedrychowicz H."/>
        </authorList>
    </citation>
    <scope>NUCLEOTIDE SEQUENCE [LARGE SCALE GENOMIC DNA]</scope>
    <source>
        <strain evidence="12 13">DSM 19557</strain>
    </source>
</reference>
<dbReference type="OrthoDB" id="9792692at2"/>
<dbReference type="PANTHER" id="PTHR21089">
    <property type="entry name" value="SHIKIMATE DEHYDROGENASE"/>
    <property type="match status" value="1"/>
</dbReference>
<dbReference type="SUPFAM" id="SSF51735">
    <property type="entry name" value="NAD(P)-binding Rossmann-fold domains"/>
    <property type="match status" value="1"/>
</dbReference>
<protein>
    <recommendedName>
        <fullName evidence="2 8">Shikimate dehydrogenase (NADP(+))</fullName>
        <shortName evidence="8">SDH</shortName>
        <ecNumber evidence="2 8">1.1.1.25</ecNumber>
    </recommendedName>
</protein>
<dbReference type="Proteomes" id="UP000189810">
    <property type="component" value="Chromosome I"/>
</dbReference>
<dbReference type="EMBL" id="LT670846">
    <property type="protein sequence ID" value="SHK25548.1"/>
    <property type="molecule type" value="Genomic_DNA"/>
</dbReference>
<dbReference type="GO" id="GO:0009423">
    <property type="term" value="P:chorismate biosynthetic process"/>
    <property type="evidence" value="ECO:0007669"/>
    <property type="project" value="UniProtKB-UniRule"/>
</dbReference>
<evidence type="ECO:0000256" key="7">
    <source>
        <dbReference type="ARBA" id="ARBA00049442"/>
    </source>
</evidence>
<evidence type="ECO:0000259" key="11">
    <source>
        <dbReference type="Pfam" id="PF18317"/>
    </source>
</evidence>
<keyword evidence="5 8" id="KW-0560">Oxidoreductase</keyword>
<gene>
    <name evidence="8" type="primary">aroE</name>
    <name evidence="12" type="ORF">SAMN05444391_0456</name>
</gene>
<feature type="binding site" evidence="8">
    <location>
        <position position="108"/>
    </location>
    <ligand>
        <name>shikimate</name>
        <dbReference type="ChEBI" id="CHEBI:36208"/>
    </ligand>
</feature>
<keyword evidence="13" id="KW-1185">Reference proteome</keyword>
<feature type="binding site" evidence="8">
    <location>
        <position position="84"/>
    </location>
    <ligand>
        <name>NADP(+)</name>
        <dbReference type="ChEBI" id="CHEBI:58349"/>
    </ligand>
</feature>
<dbReference type="InterPro" id="IPR036291">
    <property type="entry name" value="NAD(P)-bd_dom_sf"/>
</dbReference>
<proteinExistence type="inferred from homology"/>
<dbReference type="Gene3D" id="3.40.50.720">
    <property type="entry name" value="NAD(P)-binding Rossmann-like Domain"/>
    <property type="match status" value="1"/>
</dbReference>
<feature type="binding site" evidence="8">
    <location>
        <begin position="21"/>
        <end position="23"/>
    </location>
    <ligand>
        <name>shikimate</name>
        <dbReference type="ChEBI" id="CHEBI:36208"/>
    </ligand>
</feature>
<dbReference type="GO" id="GO:0008652">
    <property type="term" value="P:amino acid biosynthetic process"/>
    <property type="evidence" value="ECO:0007669"/>
    <property type="project" value="UniProtKB-KW"/>
</dbReference>
<dbReference type="RefSeq" id="WP_079653625.1">
    <property type="nucleotide sequence ID" value="NZ_LT670846.1"/>
</dbReference>
<dbReference type="InterPro" id="IPR013708">
    <property type="entry name" value="Shikimate_DH-bd_N"/>
</dbReference>
<feature type="active site" description="Proton acceptor" evidence="8">
    <location>
        <position position="72"/>
    </location>
</feature>
<dbReference type="SUPFAM" id="SSF53223">
    <property type="entry name" value="Aminoacid dehydrogenase-like, N-terminal domain"/>
    <property type="match status" value="1"/>
</dbReference>
<dbReference type="GO" id="GO:0005829">
    <property type="term" value="C:cytosol"/>
    <property type="evidence" value="ECO:0007669"/>
    <property type="project" value="TreeGrafter"/>
</dbReference>
<dbReference type="InterPro" id="IPR006151">
    <property type="entry name" value="Shikm_DH/Glu-tRNA_Rdtase"/>
</dbReference>
<dbReference type="UniPathway" id="UPA00053">
    <property type="reaction ID" value="UER00087"/>
</dbReference>
<feature type="binding site" evidence="8">
    <location>
        <begin position="130"/>
        <end position="134"/>
    </location>
    <ligand>
        <name>NADP(+)</name>
        <dbReference type="ChEBI" id="CHEBI:58349"/>
    </ligand>
</feature>
<feature type="binding site" evidence="8">
    <location>
        <position position="215"/>
    </location>
    <ligand>
        <name>shikimate</name>
        <dbReference type="ChEBI" id="CHEBI:36208"/>
    </ligand>
</feature>
<evidence type="ECO:0000256" key="8">
    <source>
        <dbReference type="HAMAP-Rule" id="MF_00222"/>
    </source>
</evidence>
<dbReference type="Gene3D" id="3.40.50.10860">
    <property type="entry name" value="Leucine Dehydrogenase, chain A, domain 1"/>
    <property type="match status" value="1"/>
</dbReference>
<dbReference type="NCBIfam" id="TIGR00507">
    <property type="entry name" value="aroE"/>
    <property type="match status" value="1"/>
</dbReference>
<dbReference type="CDD" id="cd01065">
    <property type="entry name" value="NAD_bind_Shikimate_DH"/>
    <property type="match status" value="1"/>
</dbReference>
<evidence type="ECO:0000256" key="6">
    <source>
        <dbReference type="ARBA" id="ARBA00023141"/>
    </source>
</evidence>
<dbReference type="HAMAP" id="MF_00222">
    <property type="entry name" value="Shikimate_DH_AroE"/>
    <property type="match status" value="1"/>
</dbReference>
<dbReference type="GO" id="GO:0004764">
    <property type="term" value="F:shikimate 3-dehydrogenase (NADP+) activity"/>
    <property type="evidence" value="ECO:0007669"/>
    <property type="project" value="UniProtKB-UniRule"/>
</dbReference>
<feature type="domain" description="Shikimate dehydrogenase substrate binding N-terminal" evidence="10">
    <location>
        <begin position="13"/>
        <end position="95"/>
    </location>
</feature>
<evidence type="ECO:0000313" key="13">
    <source>
        <dbReference type="Proteomes" id="UP000189810"/>
    </source>
</evidence>
<evidence type="ECO:0000259" key="10">
    <source>
        <dbReference type="Pfam" id="PF08501"/>
    </source>
</evidence>
<evidence type="ECO:0000313" key="12">
    <source>
        <dbReference type="EMBL" id="SHK25548.1"/>
    </source>
</evidence>
<feature type="binding site" evidence="8">
    <location>
        <position position="241"/>
    </location>
    <ligand>
        <name>shikimate</name>
        <dbReference type="ChEBI" id="CHEBI:36208"/>
    </ligand>
</feature>
<comment type="caution">
    <text evidence="8">Lacks conserved residue(s) required for the propagation of feature annotation.</text>
</comment>
<feature type="binding site" evidence="8">
    <location>
        <position position="213"/>
    </location>
    <ligand>
        <name>NADP(+)</name>
        <dbReference type="ChEBI" id="CHEBI:58349"/>
    </ligand>
</feature>
<evidence type="ECO:0000256" key="2">
    <source>
        <dbReference type="ARBA" id="ARBA00012962"/>
    </source>
</evidence>
<feature type="binding site" evidence="8">
    <location>
        <position position="68"/>
    </location>
    <ligand>
        <name>shikimate</name>
        <dbReference type="ChEBI" id="CHEBI:36208"/>
    </ligand>
</feature>
<evidence type="ECO:0000259" key="9">
    <source>
        <dbReference type="Pfam" id="PF01488"/>
    </source>
</evidence>
<dbReference type="EC" id="1.1.1.25" evidence="2 8"/>
<dbReference type="InterPro" id="IPR041121">
    <property type="entry name" value="SDH_C"/>
</dbReference>
<dbReference type="Pfam" id="PF01488">
    <property type="entry name" value="Shikimate_DH"/>
    <property type="match status" value="1"/>
</dbReference>
<dbReference type="NCBIfam" id="NF001319">
    <property type="entry name" value="PRK00258.3-3"/>
    <property type="match status" value="1"/>
</dbReference>
<feature type="binding site" evidence="8">
    <location>
        <position position="93"/>
    </location>
    <ligand>
        <name>shikimate</name>
        <dbReference type="ChEBI" id="CHEBI:36208"/>
    </ligand>
</feature>
<comment type="pathway">
    <text evidence="1 8">Metabolic intermediate biosynthesis; chorismate biosynthesis; chorismate from D-erythrose 4-phosphate and phosphoenolpyruvate: step 4/7.</text>
</comment>
<dbReference type="AlphaFoldDB" id="A0A1M6QZN1"/>
<dbReference type="GO" id="GO:0009073">
    <property type="term" value="P:aromatic amino acid family biosynthetic process"/>
    <property type="evidence" value="ECO:0007669"/>
    <property type="project" value="UniProtKB-KW"/>
</dbReference>